<dbReference type="Proteomes" id="UP001362999">
    <property type="component" value="Unassembled WGS sequence"/>
</dbReference>
<organism evidence="2 3">
    <name type="scientific">Favolaschia claudopus</name>
    <dbReference type="NCBI Taxonomy" id="2862362"/>
    <lineage>
        <taxon>Eukaryota</taxon>
        <taxon>Fungi</taxon>
        <taxon>Dikarya</taxon>
        <taxon>Basidiomycota</taxon>
        <taxon>Agaricomycotina</taxon>
        <taxon>Agaricomycetes</taxon>
        <taxon>Agaricomycetidae</taxon>
        <taxon>Agaricales</taxon>
        <taxon>Marasmiineae</taxon>
        <taxon>Mycenaceae</taxon>
        <taxon>Favolaschia</taxon>
    </lineage>
</organism>
<evidence type="ECO:0000256" key="1">
    <source>
        <dbReference type="SAM" id="MobiDB-lite"/>
    </source>
</evidence>
<sequence length="377" mass="41330">MAGSKRPPLFLSINTLALALSHYSQHLFPNLLAGQVLSQLPLSFRTLPISPSLTMSSTIFESELSLYATDMDPCAKIDRAVDRSSVFRQPSPDCFGTLSSFGDLNAPMDFNFSWGQDLAIEAAPPLDSSQKTTQEERLPLPRLQRSDSISSSFSMMSEDDELNDEVDPWTTTRSNTFDFGFSGALRHACSYQVPNQYLPSDAESDVAEDDTDTLDSESEEDDVGDESDTIIDSAEELEDDGEQDDDAASDAATVCGEEPEAAVDDFFMDIDYSYASEPIDVPDNASPSVRRSTRISQASYRAKNVDKESSSVSAPAKRKRAVAPAKSRKEPPAKKMAFVGKADKPTPRKPASKPSSRSSSRKKKCDVAKKRRVILLF</sequence>
<proteinExistence type="predicted"/>
<evidence type="ECO:0000313" key="3">
    <source>
        <dbReference type="Proteomes" id="UP001362999"/>
    </source>
</evidence>
<gene>
    <name evidence="2" type="ORF">R3P38DRAFT_196012</name>
</gene>
<reference evidence="2 3" key="1">
    <citation type="journal article" date="2024" name="J Genomics">
        <title>Draft genome sequencing and assembly of Favolaschia claudopus CIRM-BRFM 2984 isolated from oak limbs.</title>
        <authorList>
            <person name="Navarro D."/>
            <person name="Drula E."/>
            <person name="Chaduli D."/>
            <person name="Cazenave R."/>
            <person name="Ahrendt S."/>
            <person name="Wang J."/>
            <person name="Lipzen A."/>
            <person name="Daum C."/>
            <person name="Barry K."/>
            <person name="Grigoriev I.V."/>
            <person name="Favel A."/>
            <person name="Rosso M.N."/>
            <person name="Martin F."/>
        </authorList>
    </citation>
    <scope>NUCLEOTIDE SEQUENCE [LARGE SCALE GENOMIC DNA]</scope>
    <source>
        <strain evidence="2 3">CIRM-BRFM 2984</strain>
    </source>
</reference>
<dbReference type="AlphaFoldDB" id="A0AAV9ZU48"/>
<feature type="region of interest" description="Disordered" evidence="1">
    <location>
        <begin position="197"/>
        <end position="262"/>
    </location>
</feature>
<dbReference type="EMBL" id="JAWWNJ010000110">
    <property type="protein sequence ID" value="KAK6992458.1"/>
    <property type="molecule type" value="Genomic_DNA"/>
</dbReference>
<comment type="caution">
    <text evidence="2">The sequence shown here is derived from an EMBL/GenBank/DDBJ whole genome shotgun (WGS) entry which is preliminary data.</text>
</comment>
<feature type="compositionally biased region" description="Low complexity" evidence="1">
    <location>
        <begin position="146"/>
        <end position="156"/>
    </location>
</feature>
<accession>A0AAV9ZU48</accession>
<evidence type="ECO:0000313" key="2">
    <source>
        <dbReference type="EMBL" id="KAK6992458.1"/>
    </source>
</evidence>
<keyword evidence="3" id="KW-1185">Reference proteome</keyword>
<name>A0AAV9ZU48_9AGAR</name>
<feature type="region of interest" description="Disordered" evidence="1">
    <location>
        <begin position="277"/>
        <end position="370"/>
    </location>
</feature>
<feature type="compositionally biased region" description="Polar residues" evidence="1">
    <location>
        <begin position="285"/>
        <end position="299"/>
    </location>
</feature>
<feature type="compositionally biased region" description="Basic residues" evidence="1">
    <location>
        <begin position="359"/>
        <end position="370"/>
    </location>
</feature>
<feature type="compositionally biased region" description="Acidic residues" evidence="1">
    <location>
        <begin position="157"/>
        <end position="167"/>
    </location>
</feature>
<feature type="compositionally biased region" description="Acidic residues" evidence="1">
    <location>
        <begin position="202"/>
        <end position="248"/>
    </location>
</feature>
<protein>
    <submittedName>
        <fullName evidence="2">Uncharacterized protein</fullName>
    </submittedName>
</protein>
<feature type="region of interest" description="Disordered" evidence="1">
    <location>
        <begin position="123"/>
        <end position="169"/>
    </location>
</feature>